<proteinExistence type="predicted"/>
<keyword evidence="2" id="KW-1185">Reference proteome</keyword>
<organism evidence="1 2">
    <name type="scientific">Streptomyces scabichelini</name>
    <dbReference type="NCBI Taxonomy" id="2711217"/>
    <lineage>
        <taxon>Bacteria</taxon>
        <taxon>Bacillati</taxon>
        <taxon>Actinomycetota</taxon>
        <taxon>Actinomycetes</taxon>
        <taxon>Kitasatosporales</taxon>
        <taxon>Streptomycetaceae</taxon>
        <taxon>Streptomyces</taxon>
    </lineage>
</organism>
<comment type="caution">
    <text evidence="1">The sequence shown here is derived from an EMBL/GenBank/DDBJ whole genome shotgun (WGS) entry which is preliminary data.</text>
</comment>
<evidence type="ECO:0000313" key="1">
    <source>
        <dbReference type="EMBL" id="NGO06941.1"/>
    </source>
</evidence>
<accession>A0A6G4UYW7</accession>
<name>A0A6G4UYW7_9ACTN</name>
<dbReference type="Proteomes" id="UP000472335">
    <property type="component" value="Unassembled WGS sequence"/>
</dbReference>
<reference evidence="1 2" key="1">
    <citation type="submission" date="2020-02" db="EMBL/GenBank/DDBJ databases">
        <title>Whole-genome analyses of novel actinobacteria.</title>
        <authorList>
            <person name="Sahin N."/>
            <person name="Gencbay T."/>
        </authorList>
    </citation>
    <scope>NUCLEOTIDE SEQUENCE [LARGE SCALE GENOMIC DNA]</scope>
    <source>
        <strain evidence="1 2">HC44</strain>
    </source>
</reference>
<dbReference type="RefSeq" id="WP_165254855.1">
    <property type="nucleotide sequence ID" value="NZ_JAAKZY010000008.1"/>
</dbReference>
<sequence length="130" mass="14767">MVGRPGLIAPEITETYGVSIHTVTKTWARHPEWPDPVDKRGRYKEYDAQDVADFVRDHIERQAVELEPRLLYTAQQLEDAGIGIKAGTIRADLTRGRWPEPDDTADGVNRWYGATATKAMADRRGYRRST</sequence>
<protein>
    <submittedName>
        <fullName evidence="1">Uncharacterized protein</fullName>
    </submittedName>
</protein>
<dbReference type="AlphaFoldDB" id="A0A6G4UYW7"/>
<evidence type="ECO:0000313" key="2">
    <source>
        <dbReference type="Proteomes" id="UP000472335"/>
    </source>
</evidence>
<dbReference type="EMBL" id="JAAKZY010000008">
    <property type="protein sequence ID" value="NGO06941.1"/>
    <property type="molecule type" value="Genomic_DNA"/>
</dbReference>
<gene>
    <name evidence="1" type="ORF">G5C60_04510</name>
</gene>